<protein>
    <recommendedName>
        <fullName evidence="14">C2H2-type domain-containing protein</fullName>
    </recommendedName>
</protein>
<feature type="non-terminal residue" evidence="15">
    <location>
        <position position="1"/>
    </location>
</feature>
<keyword evidence="3" id="KW-1017">Isopeptide bond</keyword>
<keyword evidence="6 13" id="KW-0863">Zinc-finger</keyword>
<comment type="function">
    <text evidence="1">May be involved in transcriptional regulation.</text>
</comment>
<dbReference type="InterPro" id="IPR036236">
    <property type="entry name" value="Znf_C2H2_sf"/>
</dbReference>
<dbReference type="SUPFAM" id="SSF57667">
    <property type="entry name" value="beta-beta-alpha zinc fingers"/>
    <property type="match status" value="2"/>
</dbReference>
<keyword evidence="4" id="KW-0479">Metal-binding</keyword>
<evidence type="ECO:0000256" key="12">
    <source>
        <dbReference type="ARBA" id="ARBA00023242"/>
    </source>
</evidence>
<evidence type="ECO:0000256" key="5">
    <source>
        <dbReference type="ARBA" id="ARBA00022737"/>
    </source>
</evidence>
<evidence type="ECO:0000313" key="16">
    <source>
        <dbReference type="Proteomes" id="UP001497623"/>
    </source>
</evidence>
<dbReference type="SMART" id="SM00355">
    <property type="entry name" value="ZnF_C2H2"/>
    <property type="match status" value="2"/>
</dbReference>
<evidence type="ECO:0000259" key="14">
    <source>
        <dbReference type="PROSITE" id="PS50157"/>
    </source>
</evidence>
<keyword evidence="11" id="KW-0804">Transcription</keyword>
<feature type="non-terminal residue" evidence="15">
    <location>
        <position position="106"/>
    </location>
</feature>
<keyword evidence="16" id="KW-1185">Reference proteome</keyword>
<accession>A0AAV2QJ38</accession>
<dbReference type="Proteomes" id="UP001497623">
    <property type="component" value="Unassembled WGS sequence"/>
</dbReference>
<evidence type="ECO:0000256" key="4">
    <source>
        <dbReference type="ARBA" id="ARBA00022723"/>
    </source>
</evidence>
<dbReference type="PANTHER" id="PTHR23235">
    <property type="entry name" value="KRUEPPEL-LIKE TRANSCRIPTION FACTOR"/>
    <property type="match status" value="1"/>
</dbReference>
<evidence type="ECO:0000256" key="1">
    <source>
        <dbReference type="ARBA" id="ARBA00003767"/>
    </source>
</evidence>
<dbReference type="Gene3D" id="3.30.160.60">
    <property type="entry name" value="Classic Zinc Finger"/>
    <property type="match status" value="3"/>
</dbReference>
<keyword evidence="8" id="KW-0832">Ubl conjugation</keyword>
<dbReference type="EMBL" id="CAXKWB010007593">
    <property type="protein sequence ID" value="CAL4087873.1"/>
    <property type="molecule type" value="Genomic_DNA"/>
</dbReference>
<keyword evidence="7" id="KW-0862">Zinc</keyword>
<keyword evidence="5" id="KW-0677">Repeat</keyword>
<sequence length="106" mass="12336">DKKGLTIHMRTHTGEKPYKCDQCDKTFAQNGHLKSHMMIHTGVRLRTYQCRECDKDFLRSSGLKKHMKCHTGEISNSRNMKNENVENKLESNICLEIKEENLGNEN</sequence>
<dbReference type="GO" id="GO:0008270">
    <property type="term" value="F:zinc ion binding"/>
    <property type="evidence" value="ECO:0007669"/>
    <property type="project" value="UniProtKB-KW"/>
</dbReference>
<evidence type="ECO:0000256" key="8">
    <source>
        <dbReference type="ARBA" id="ARBA00022843"/>
    </source>
</evidence>
<dbReference type="PROSITE" id="PS50157">
    <property type="entry name" value="ZINC_FINGER_C2H2_2"/>
    <property type="match status" value="2"/>
</dbReference>
<evidence type="ECO:0000256" key="7">
    <source>
        <dbReference type="ARBA" id="ARBA00022833"/>
    </source>
</evidence>
<dbReference type="AlphaFoldDB" id="A0AAV2QJ38"/>
<proteinExistence type="inferred from homology"/>
<dbReference type="GO" id="GO:0000978">
    <property type="term" value="F:RNA polymerase II cis-regulatory region sequence-specific DNA binding"/>
    <property type="evidence" value="ECO:0007669"/>
    <property type="project" value="TreeGrafter"/>
</dbReference>
<comment type="similarity">
    <text evidence="2">Belongs to the krueppel C2H2-type zinc-finger protein family.</text>
</comment>
<dbReference type="PANTHER" id="PTHR23235:SF142">
    <property type="entry name" value="ZINC FINGER PROTEIN 384"/>
    <property type="match status" value="1"/>
</dbReference>
<dbReference type="InterPro" id="IPR013087">
    <property type="entry name" value="Znf_C2H2_type"/>
</dbReference>
<comment type="caution">
    <text evidence="15">The sequence shown here is derived from an EMBL/GenBank/DDBJ whole genome shotgun (WGS) entry which is preliminary data.</text>
</comment>
<evidence type="ECO:0000256" key="9">
    <source>
        <dbReference type="ARBA" id="ARBA00023015"/>
    </source>
</evidence>
<keyword evidence="10" id="KW-0238">DNA-binding</keyword>
<evidence type="ECO:0000256" key="10">
    <source>
        <dbReference type="ARBA" id="ARBA00023125"/>
    </source>
</evidence>
<gene>
    <name evidence="15" type="ORF">MNOR_LOCUS13337</name>
</gene>
<name>A0AAV2QJ38_MEGNR</name>
<dbReference type="PROSITE" id="PS00028">
    <property type="entry name" value="ZINC_FINGER_C2H2_1"/>
    <property type="match status" value="2"/>
</dbReference>
<evidence type="ECO:0000313" key="15">
    <source>
        <dbReference type="EMBL" id="CAL4087873.1"/>
    </source>
</evidence>
<evidence type="ECO:0000256" key="13">
    <source>
        <dbReference type="PROSITE-ProRule" id="PRU00042"/>
    </source>
</evidence>
<reference evidence="15 16" key="1">
    <citation type="submission" date="2024-05" db="EMBL/GenBank/DDBJ databases">
        <authorList>
            <person name="Wallberg A."/>
        </authorList>
    </citation>
    <scope>NUCLEOTIDE SEQUENCE [LARGE SCALE GENOMIC DNA]</scope>
</reference>
<evidence type="ECO:0000256" key="3">
    <source>
        <dbReference type="ARBA" id="ARBA00022499"/>
    </source>
</evidence>
<dbReference type="FunFam" id="3.30.160.60:FF:000446">
    <property type="entry name" value="Zinc finger protein"/>
    <property type="match status" value="1"/>
</dbReference>
<evidence type="ECO:0000256" key="6">
    <source>
        <dbReference type="ARBA" id="ARBA00022771"/>
    </source>
</evidence>
<dbReference type="GO" id="GO:0005634">
    <property type="term" value="C:nucleus"/>
    <property type="evidence" value="ECO:0007669"/>
    <property type="project" value="UniProtKB-ARBA"/>
</dbReference>
<feature type="domain" description="C2H2-type" evidence="14">
    <location>
        <begin position="48"/>
        <end position="75"/>
    </location>
</feature>
<feature type="domain" description="C2H2-type" evidence="14">
    <location>
        <begin position="18"/>
        <end position="45"/>
    </location>
</feature>
<dbReference type="Pfam" id="PF13465">
    <property type="entry name" value="zf-H2C2_2"/>
    <property type="match status" value="1"/>
</dbReference>
<dbReference type="GO" id="GO:0000981">
    <property type="term" value="F:DNA-binding transcription factor activity, RNA polymerase II-specific"/>
    <property type="evidence" value="ECO:0007669"/>
    <property type="project" value="TreeGrafter"/>
</dbReference>
<evidence type="ECO:0000256" key="11">
    <source>
        <dbReference type="ARBA" id="ARBA00023163"/>
    </source>
</evidence>
<organism evidence="15 16">
    <name type="scientific">Meganyctiphanes norvegica</name>
    <name type="common">Northern krill</name>
    <name type="synonym">Thysanopoda norvegica</name>
    <dbReference type="NCBI Taxonomy" id="48144"/>
    <lineage>
        <taxon>Eukaryota</taxon>
        <taxon>Metazoa</taxon>
        <taxon>Ecdysozoa</taxon>
        <taxon>Arthropoda</taxon>
        <taxon>Crustacea</taxon>
        <taxon>Multicrustacea</taxon>
        <taxon>Malacostraca</taxon>
        <taxon>Eumalacostraca</taxon>
        <taxon>Eucarida</taxon>
        <taxon>Euphausiacea</taxon>
        <taxon>Euphausiidae</taxon>
        <taxon>Meganyctiphanes</taxon>
    </lineage>
</organism>
<dbReference type="Pfam" id="PF00096">
    <property type="entry name" value="zf-C2H2"/>
    <property type="match status" value="1"/>
</dbReference>
<dbReference type="FunFam" id="3.30.160.60:FF:000247">
    <property type="entry name" value="Zinc finger protein 236"/>
    <property type="match status" value="1"/>
</dbReference>
<keyword evidence="12" id="KW-0539">Nucleus</keyword>
<evidence type="ECO:0000256" key="2">
    <source>
        <dbReference type="ARBA" id="ARBA00006991"/>
    </source>
</evidence>
<keyword evidence="9" id="KW-0805">Transcription regulation</keyword>